<sequence>MSGIYATASGSYCSKLPGHCFSWTRCTDAQGQRLYSLLPKMGEDFRQRRAAGGIDRIFQKVPHGLAGRVSYARD</sequence>
<accession>A0A511XFG2</accession>
<dbReference type="EMBL" id="BJYF01000058">
    <property type="protein sequence ID" value="GEN61679.1"/>
    <property type="molecule type" value="Genomic_DNA"/>
</dbReference>
<reference evidence="1 2" key="1">
    <citation type="submission" date="2019-07" db="EMBL/GenBank/DDBJ databases">
        <title>Whole genome shotgun sequence of Acetobacter nitrogenifigens NBRC 105050.</title>
        <authorList>
            <person name="Hosoyama A."/>
            <person name="Uohara A."/>
            <person name="Ohji S."/>
            <person name="Ichikawa N."/>
        </authorList>
    </citation>
    <scope>NUCLEOTIDE SEQUENCE [LARGE SCALE GENOMIC DNA]</scope>
    <source>
        <strain evidence="1 2">NBRC 105050</strain>
    </source>
</reference>
<name>A0A511XFG2_9PROT</name>
<comment type="caution">
    <text evidence="1">The sequence shown here is derived from an EMBL/GenBank/DDBJ whole genome shotgun (WGS) entry which is preliminary data.</text>
</comment>
<protein>
    <submittedName>
        <fullName evidence="1">Uncharacterized protein</fullName>
    </submittedName>
</protein>
<keyword evidence="2" id="KW-1185">Reference proteome</keyword>
<evidence type="ECO:0000313" key="1">
    <source>
        <dbReference type="EMBL" id="GEN61679.1"/>
    </source>
</evidence>
<dbReference type="RefSeq" id="WP_246789519.1">
    <property type="nucleotide sequence ID" value="NZ_AUBI01000024.1"/>
</dbReference>
<dbReference type="AlphaFoldDB" id="A0A511XFG2"/>
<proteinExistence type="predicted"/>
<dbReference type="Proteomes" id="UP000321635">
    <property type="component" value="Unassembled WGS sequence"/>
</dbReference>
<evidence type="ECO:0000313" key="2">
    <source>
        <dbReference type="Proteomes" id="UP000321635"/>
    </source>
</evidence>
<gene>
    <name evidence="1" type="ORF">ANI02nite_35630</name>
</gene>
<organism evidence="1 2">
    <name type="scientific">Acetobacter nitrogenifigens DSM 23921 = NBRC 105050</name>
    <dbReference type="NCBI Taxonomy" id="1120919"/>
    <lineage>
        <taxon>Bacteria</taxon>
        <taxon>Pseudomonadati</taxon>
        <taxon>Pseudomonadota</taxon>
        <taxon>Alphaproteobacteria</taxon>
        <taxon>Acetobacterales</taxon>
        <taxon>Acetobacteraceae</taxon>
        <taxon>Acetobacter</taxon>
    </lineage>
</organism>